<reference evidence="1" key="1">
    <citation type="submission" date="2023-07" db="EMBL/GenBank/DDBJ databases">
        <title>Black Yeasts Isolated from many extreme environments.</title>
        <authorList>
            <person name="Coleine C."/>
            <person name="Stajich J.E."/>
            <person name="Selbmann L."/>
        </authorList>
    </citation>
    <scope>NUCLEOTIDE SEQUENCE</scope>
    <source>
        <strain evidence="1">CCFEE 5714</strain>
    </source>
</reference>
<name>A0ACC3MQZ3_9PEZI</name>
<keyword evidence="2" id="KW-1185">Reference proteome</keyword>
<comment type="caution">
    <text evidence="1">The sequence shown here is derived from an EMBL/GenBank/DDBJ whole genome shotgun (WGS) entry which is preliminary data.</text>
</comment>
<dbReference type="EMBL" id="JAUTXU010000183">
    <property type="protein sequence ID" value="KAK3700561.1"/>
    <property type="molecule type" value="Genomic_DNA"/>
</dbReference>
<organism evidence="1 2">
    <name type="scientific">Vermiconidia calcicola</name>
    <dbReference type="NCBI Taxonomy" id="1690605"/>
    <lineage>
        <taxon>Eukaryota</taxon>
        <taxon>Fungi</taxon>
        <taxon>Dikarya</taxon>
        <taxon>Ascomycota</taxon>
        <taxon>Pezizomycotina</taxon>
        <taxon>Dothideomycetes</taxon>
        <taxon>Dothideomycetidae</taxon>
        <taxon>Mycosphaerellales</taxon>
        <taxon>Extremaceae</taxon>
        <taxon>Vermiconidia</taxon>
    </lineage>
</organism>
<evidence type="ECO:0000313" key="2">
    <source>
        <dbReference type="Proteomes" id="UP001281147"/>
    </source>
</evidence>
<sequence>MSTTGDGYSAVRADMEKHIRMEKHKEDYREFKEAVALRRSQRQHLASREHMWADSIANNEYKIRKLQAEIESLLEKNKKMEAAKSEHIAAHAVEITEEEDAELQAEWQDYFDLKTDQPPT</sequence>
<gene>
    <name evidence="1" type="ORF">LTR37_015889</name>
</gene>
<evidence type="ECO:0000313" key="1">
    <source>
        <dbReference type="EMBL" id="KAK3700561.1"/>
    </source>
</evidence>
<proteinExistence type="predicted"/>
<dbReference type="Proteomes" id="UP001281147">
    <property type="component" value="Unassembled WGS sequence"/>
</dbReference>
<protein>
    <submittedName>
        <fullName evidence="1">Uncharacterized protein</fullName>
    </submittedName>
</protein>
<accession>A0ACC3MQZ3</accession>